<name>Q1M7X7_RHIJ3</name>
<keyword evidence="2" id="KW-1185">Reference proteome</keyword>
<proteinExistence type="predicted"/>
<dbReference type="EnsemblBacteria" id="CAK10401">
    <property type="protein sequence ID" value="CAK10401"/>
    <property type="gene ID" value="pRL100177"/>
</dbReference>
<organism evidence="1 2">
    <name type="scientific">Rhizobium johnstonii (strain DSM 114642 / LMG 32736 / 3841)</name>
    <name type="common">Rhizobium leguminosarum bv. viciae</name>
    <dbReference type="NCBI Taxonomy" id="216596"/>
    <lineage>
        <taxon>Bacteria</taxon>
        <taxon>Pseudomonadati</taxon>
        <taxon>Pseudomonadota</taxon>
        <taxon>Alphaproteobacteria</taxon>
        <taxon>Hyphomicrobiales</taxon>
        <taxon>Rhizobiaceae</taxon>
        <taxon>Rhizobium/Agrobacterium group</taxon>
        <taxon>Rhizobium</taxon>
        <taxon>Rhizobium johnstonii</taxon>
    </lineage>
</organism>
<dbReference type="Proteomes" id="UP000006575">
    <property type="component" value="Plasmid pRL10"/>
</dbReference>
<dbReference type="HOGENOM" id="CLU_2234375_0_0_5"/>
<sequence length="105" mass="11226">MRRLHCAGMMRTECPIVCNLAQAIGNPDGIPFRQAFCSLVRRTAVASRAGTIQADHVEEVLSDIDAEDGALAQLVAIHNFSPPLPTSVMLSGDRADHPISSKPCS</sequence>
<reference evidence="1 2" key="1">
    <citation type="journal article" date="2006" name="Genome Biol.">
        <title>The genome of Rhizobium leguminosarum has recognizable core and accessory components.</title>
        <authorList>
            <person name="Young J.W."/>
            <person name="Crossman L.C."/>
            <person name="Johnston A.W.B."/>
            <person name="Thomson N.R."/>
            <person name="Ghazoui Z.F."/>
            <person name="Hull K.H."/>
            <person name="Wexler M."/>
            <person name="Curson A.R.J."/>
            <person name="Todd J.D."/>
            <person name="Poole P.S."/>
            <person name="Mauchline T.H."/>
            <person name="East A.K."/>
            <person name="Quail M.A."/>
            <person name="Churcher C."/>
            <person name="Arrowsmith C."/>
            <person name="Cherevach A."/>
            <person name="Chillingworth T."/>
            <person name="Clarke K."/>
            <person name="Cronin A."/>
            <person name="Davis P."/>
            <person name="Fraser A."/>
            <person name="Hance Z."/>
            <person name="Hauser H."/>
            <person name="Jagels K."/>
            <person name="Moule S."/>
            <person name="Mungall K."/>
            <person name="Norbertczak H."/>
            <person name="Rabbinowitsch E."/>
            <person name="Sanders M."/>
            <person name="Simmonds M."/>
            <person name="Whitehead S."/>
            <person name="Parkhill J."/>
        </authorList>
    </citation>
    <scope>NUCLEOTIDE SEQUENCE [LARGE SCALE GENOMIC DNA]</scope>
    <source>
        <strain evidence="2">DSM 114642 / LMG 32736 / 3841</strain>
    </source>
</reference>
<geneLocation type="plasmid" evidence="1 2">
    <name>pRL10</name>
</geneLocation>
<gene>
    <name evidence="1" type="ordered locus">pRL100177</name>
</gene>
<dbReference type="KEGG" id="rle:pRL100177"/>
<protein>
    <submittedName>
        <fullName evidence="1">Homologue of eukaryotic tubulin</fullName>
    </submittedName>
</protein>
<dbReference type="EMBL" id="AM236084">
    <property type="protein sequence ID" value="CAK10401.1"/>
    <property type="molecule type" value="Genomic_DNA"/>
</dbReference>
<dbReference type="AlphaFoldDB" id="Q1M7X7"/>
<accession>Q1M7X7</accession>
<keyword evidence="1" id="KW-0614">Plasmid</keyword>
<evidence type="ECO:0000313" key="1">
    <source>
        <dbReference type="EMBL" id="CAK10401.1"/>
    </source>
</evidence>
<evidence type="ECO:0000313" key="2">
    <source>
        <dbReference type="Proteomes" id="UP000006575"/>
    </source>
</evidence>